<dbReference type="EMBL" id="JADCJZ010000003">
    <property type="protein sequence ID" value="MBE5024835.1"/>
    <property type="molecule type" value="Genomic_DNA"/>
</dbReference>
<evidence type="ECO:0000313" key="2">
    <source>
        <dbReference type="EMBL" id="MBE5024835.1"/>
    </source>
</evidence>
<keyword evidence="1" id="KW-0472">Membrane</keyword>
<evidence type="ECO:0000313" key="3">
    <source>
        <dbReference type="Proteomes" id="UP001194273"/>
    </source>
</evidence>
<organism evidence="2 3">
    <name type="scientific">Thermophilibacter gallinarum</name>
    <dbReference type="NCBI Taxonomy" id="2779357"/>
    <lineage>
        <taxon>Bacteria</taxon>
        <taxon>Bacillati</taxon>
        <taxon>Actinomycetota</taxon>
        <taxon>Coriobacteriia</taxon>
        <taxon>Coriobacteriales</taxon>
        <taxon>Atopobiaceae</taxon>
        <taxon>Thermophilibacter</taxon>
    </lineage>
</organism>
<comment type="caution">
    <text evidence="2">The sequence shown here is derived from an EMBL/GenBank/DDBJ whole genome shotgun (WGS) entry which is preliminary data.</text>
</comment>
<sequence length="78" mass="7892">MAGNPFDFNRDGRWSTSERAFTHYGVDPLVRGEDPGGASPDDPAGCGGGCLGCLSVVLVASVGLLVLLALALLFSPGA</sequence>
<accession>A0ABR9QUU0</accession>
<proteinExistence type="predicted"/>
<dbReference type="Proteomes" id="UP001194273">
    <property type="component" value="Unassembled WGS sequence"/>
</dbReference>
<evidence type="ECO:0000256" key="1">
    <source>
        <dbReference type="SAM" id="Phobius"/>
    </source>
</evidence>
<protein>
    <submittedName>
        <fullName evidence="2">Uncharacterized protein</fullName>
    </submittedName>
</protein>
<keyword evidence="3" id="KW-1185">Reference proteome</keyword>
<gene>
    <name evidence="2" type="ORF">INF26_08270</name>
</gene>
<name>A0ABR9QUU0_9ACTN</name>
<reference evidence="2 3" key="1">
    <citation type="submission" date="2020-10" db="EMBL/GenBank/DDBJ databases">
        <title>ChiBAC.</title>
        <authorList>
            <person name="Zenner C."/>
            <person name="Hitch T.C.A."/>
            <person name="Clavel T."/>
        </authorList>
    </citation>
    <scope>NUCLEOTIDE SEQUENCE [LARGE SCALE GENOMIC DNA]</scope>
    <source>
        <strain evidence="2 3">DSM 107455</strain>
    </source>
</reference>
<keyword evidence="1" id="KW-1133">Transmembrane helix</keyword>
<keyword evidence="1" id="KW-0812">Transmembrane</keyword>
<dbReference type="RefSeq" id="WP_193530457.1">
    <property type="nucleotide sequence ID" value="NZ_JADCJZ010000003.1"/>
</dbReference>
<feature type="transmembrane region" description="Helical" evidence="1">
    <location>
        <begin position="54"/>
        <end position="74"/>
    </location>
</feature>